<reference evidence="1" key="1">
    <citation type="journal article" date="2012" name="Nat. Biotechnol.">
        <title>Reference genome sequence of the model plant Setaria.</title>
        <authorList>
            <person name="Bennetzen J.L."/>
            <person name="Schmutz J."/>
            <person name="Wang H."/>
            <person name="Percifield R."/>
            <person name="Hawkins J."/>
            <person name="Pontaroli A.C."/>
            <person name="Estep M."/>
            <person name="Feng L."/>
            <person name="Vaughn J.N."/>
            <person name="Grimwood J."/>
            <person name="Jenkins J."/>
            <person name="Barry K."/>
            <person name="Lindquist E."/>
            <person name="Hellsten U."/>
            <person name="Deshpande S."/>
            <person name="Wang X."/>
            <person name="Wu X."/>
            <person name="Mitros T."/>
            <person name="Triplett J."/>
            <person name="Yang X."/>
            <person name="Ye C.Y."/>
            <person name="Mauro-Herrera M."/>
            <person name="Wang L."/>
            <person name="Li P."/>
            <person name="Sharma M."/>
            <person name="Sharma R."/>
            <person name="Ronald P.C."/>
            <person name="Panaud O."/>
            <person name="Kellogg E.A."/>
            <person name="Brutnell T.P."/>
            <person name="Doust A.N."/>
            <person name="Tuskan G.A."/>
            <person name="Rokhsar D."/>
            <person name="Devos K.M."/>
        </authorList>
    </citation>
    <scope>NUCLEOTIDE SEQUENCE [LARGE SCALE GENOMIC DNA]</scope>
    <source>
        <strain evidence="1">Yugu1</strain>
    </source>
</reference>
<accession>A0A368R627</accession>
<gene>
    <name evidence="1" type="ORF">SETIT_5G178000v2</name>
</gene>
<evidence type="ECO:0000313" key="1">
    <source>
        <dbReference type="EMBL" id="RCV25592.1"/>
    </source>
</evidence>
<dbReference type="AlphaFoldDB" id="A0A368R627"/>
<proteinExistence type="predicted"/>
<name>A0A368R627_SETIT</name>
<reference evidence="1" key="2">
    <citation type="submission" date="2015-07" db="EMBL/GenBank/DDBJ databases">
        <authorList>
            <person name="Noorani M."/>
        </authorList>
    </citation>
    <scope>NUCLEOTIDE SEQUENCE</scope>
    <source>
        <strain evidence="1">Yugu1</strain>
    </source>
</reference>
<organism evidence="1">
    <name type="scientific">Setaria italica</name>
    <name type="common">Foxtail millet</name>
    <name type="synonym">Panicum italicum</name>
    <dbReference type="NCBI Taxonomy" id="4555"/>
    <lineage>
        <taxon>Eukaryota</taxon>
        <taxon>Viridiplantae</taxon>
        <taxon>Streptophyta</taxon>
        <taxon>Embryophyta</taxon>
        <taxon>Tracheophyta</taxon>
        <taxon>Spermatophyta</taxon>
        <taxon>Magnoliopsida</taxon>
        <taxon>Liliopsida</taxon>
        <taxon>Poales</taxon>
        <taxon>Poaceae</taxon>
        <taxon>PACMAD clade</taxon>
        <taxon>Panicoideae</taxon>
        <taxon>Panicodae</taxon>
        <taxon>Paniceae</taxon>
        <taxon>Cenchrinae</taxon>
        <taxon>Setaria</taxon>
    </lineage>
</organism>
<sequence length="46" mass="5514">MAMIAIRLMVLTRMRRPGMLRELNWQRRRGEGQIIRDDIATISCKR</sequence>
<protein>
    <submittedName>
        <fullName evidence="1">Uncharacterized protein</fullName>
    </submittedName>
</protein>
<dbReference type="EMBL" id="CM003532">
    <property type="protein sequence ID" value="RCV25592.1"/>
    <property type="molecule type" value="Genomic_DNA"/>
</dbReference>